<sequence>MLAATSAQAAPTYRIKDLGVGPDGYSSQGLAINDQNVVVGWIQKEQYGAHIAVAFQPDGSIVTLGTLPGDTSSFATGINNAGQIVGYSGPSDSPGAFLYDPVTGMQALGSFDPAHRYSMAAGISDNGTVVGQSNTVDGVPHAFTWTAATGMVDPFPKKGAADASGINASGQWVGHYDKTDATIGVRVSAEGKVNQLGAFSPLAPYSYGKGINSKGQVAGYSADPDTLTSRAFLWDKKKGMIDIGVLPGGLYSNALKVNDAGQVVGIADKPARRGSTNVAFYYDKKTGMVDVSTLIDPADPLYGKVQFDAGQGINNNGVIVTNGIQGEDYHAYLLIPVN</sequence>
<dbReference type="RefSeq" id="WP_141288615.1">
    <property type="nucleotide sequence ID" value="NZ_BAAAEW010000049.1"/>
</dbReference>
<comment type="caution">
    <text evidence="1">The sequence shown here is derived from an EMBL/GenBank/DDBJ whole genome shotgun (WGS) entry which is preliminary data.</text>
</comment>
<dbReference type="Pfam" id="PF11949">
    <property type="entry name" value="DUF3466"/>
    <property type="match status" value="1"/>
</dbReference>
<gene>
    <name evidence="1" type="ORF">GCM10009107_61480</name>
</gene>
<dbReference type="EMBL" id="BAAAEW010000049">
    <property type="protein sequence ID" value="GAA0770080.1"/>
    <property type="molecule type" value="Genomic_DNA"/>
</dbReference>
<reference evidence="1 2" key="1">
    <citation type="journal article" date="2019" name="Int. J. Syst. Evol. Microbiol.">
        <title>The Global Catalogue of Microorganisms (GCM) 10K type strain sequencing project: providing services to taxonomists for standard genome sequencing and annotation.</title>
        <authorList>
            <consortium name="The Broad Institute Genomics Platform"/>
            <consortium name="The Broad Institute Genome Sequencing Center for Infectious Disease"/>
            <person name="Wu L."/>
            <person name="Ma J."/>
        </authorList>
    </citation>
    <scope>NUCLEOTIDE SEQUENCE [LARGE SCALE GENOMIC DNA]</scope>
    <source>
        <strain evidence="1 2">JCM 15503</strain>
    </source>
</reference>
<evidence type="ECO:0000313" key="1">
    <source>
        <dbReference type="EMBL" id="GAA0770080.1"/>
    </source>
</evidence>
<name>A0ABN1KL29_9BURK</name>
<organism evidence="1 2">
    <name type="scientific">Ideonella azotifigens</name>
    <dbReference type="NCBI Taxonomy" id="513160"/>
    <lineage>
        <taxon>Bacteria</taxon>
        <taxon>Pseudomonadati</taxon>
        <taxon>Pseudomonadota</taxon>
        <taxon>Betaproteobacteria</taxon>
        <taxon>Burkholderiales</taxon>
        <taxon>Sphaerotilaceae</taxon>
        <taxon>Ideonella</taxon>
    </lineage>
</organism>
<evidence type="ECO:0000313" key="2">
    <source>
        <dbReference type="Proteomes" id="UP001500279"/>
    </source>
</evidence>
<evidence type="ECO:0008006" key="3">
    <source>
        <dbReference type="Google" id="ProtNLM"/>
    </source>
</evidence>
<dbReference type="Proteomes" id="UP001500279">
    <property type="component" value="Unassembled WGS sequence"/>
</dbReference>
<dbReference type="InterPro" id="IPR022562">
    <property type="entry name" value="DUF3466"/>
</dbReference>
<accession>A0ABN1KL29</accession>
<dbReference type="NCBIfam" id="TIGR02913">
    <property type="entry name" value="HAF_rpt"/>
    <property type="match status" value="3"/>
</dbReference>
<protein>
    <recommendedName>
        <fullName evidence="3">HAF repeat-containing protein</fullName>
    </recommendedName>
</protein>
<dbReference type="InterPro" id="IPR014262">
    <property type="entry name" value="HAF_rpt"/>
</dbReference>
<proteinExistence type="predicted"/>
<keyword evidence="2" id="KW-1185">Reference proteome</keyword>